<dbReference type="Pfam" id="PF06079">
    <property type="entry name" value="Apyrase"/>
    <property type="match status" value="1"/>
</dbReference>
<evidence type="ECO:0000256" key="6">
    <source>
        <dbReference type="PIRSR" id="PIRSR609283-1"/>
    </source>
</evidence>
<dbReference type="InterPro" id="IPR036258">
    <property type="entry name" value="Apyrase_sf"/>
</dbReference>
<feature type="binding site" evidence="6">
    <location>
        <position position="247"/>
    </location>
    <ligand>
        <name>Ca(2+)</name>
        <dbReference type="ChEBI" id="CHEBI:29108"/>
    </ligand>
</feature>
<reference evidence="8" key="1">
    <citation type="submission" date="2025-08" db="UniProtKB">
        <authorList>
            <consortium name="RefSeq"/>
        </authorList>
    </citation>
    <scope>IDENTIFICATION</scope>
</reference>
<evidence type="ECO:0000256" key="2">
    <source>
        <dbReference type="ARBA" id="ARBA00022723"/>
    </source>
</evidence>
<keyword evidence="3" id="KW-0378">Hydrolase</keyword>
<dbReference type="STRING" id="121845.A0A1S3DS04"/>
<organism evidence="7 8">
    <name type="scientific">Diaphorina citri</name>
    <name type="common">Asian citrus psyllid</name>
    <dbReference type="NCBI Taxonomy" id="121845"/>
    <lineage>
        <taxon>Eukaryota</taxon>
        <taxon>Metazoa</taxon>
        <taxon>Ecdysozoa</taxon>
        <taxon>Arthropoda</taxon>
        <taxon>Hexapoda</taxon>
        <taxon>Insecta</taxon>
        <taxon>Pterygota</taxon>
        <taxon>Neoptera</taxon>
        <taxon>Paraneoptera</taxon>
        <taxon>Hemiptera</taxon>
        <taxon>Sternorrhyncha</taxon>
        <taxon>Psylloidea</taxon>
        <taxon>Psyllidae</taxon>
        <taxon>Diaphorininae</taxon>
        <taxon>Diaphorina</taxon>
    </lineage>
</organism>
<comment type="cofactor">
    <cofactor evidence="1 6">
        <name>Ca(2+)</name>
        <dbReference type="ChEBI" id="CHEBI:29108"/>
    </cofactor>
</comment>
<feature type="binding site" evidence="6">
    <location>
        <position position="119"/>
    </location>
    <ligand>
        <name>Ca(2+)</name>
        <dbReference type="ChEBI" id="CHEBI:29108"/>
    </ligand>
</feature>
<dbReference type="Proteomes" id="UP000079169">
    <property type="component" value="Unplaced"/>
</dbReference>
<dbReference type="KEGG" id="dci:103522838"/>
<feature type="binding site" evidence="6">
    <location>
        <position position="186"/>
    </location>
    <ligand>
        <name>Ca(2+)</name>
        <dbReference type="ChEBI" id="CHEBI:29108"/>
    </ligand>
</feature>
<protein>
    <submittedName>
        <fullName evidence="8">Apyrase-like</fullName>
    </submittedName>
</protein>
<feature type="binding site" evidence="6">
    <location>
        <position position="73"/>
    </location>
    <ligand>
        <name>Ca(2+)</name>
        <dbReference type="ChEBI" id="CHEBI:29108"/>
    </ligand>
</feature>
<dbReference type="InterPro" id="IPR009283">
    <property type="entry name" value="Apyrase"/>
</dbReference>
<dbReference type="GO" id="GO:0004382">
    <property type="term" value="F:GDP phosphatase activity"/>
    <property type="evidence" value="ECO:0007669"/>
    <property type="project" value="TreeGrafter"/>
</dbReference>
<dbReference type="PANTHER" id="PTHR13023:SF3">
    <property type="entry name" value="SOLUBLE CALCIUM-ACTIVATED NUCLEOTIDASE 1"/>
    <property type="match status" value="1"/>
</dbReference>
<dbReference type="GeneID" id="103522838"/>
<evidence type="ECO:0000256" key="5">
    <source>
        <dbReference type="ARBA" id="ARBA00025738"/>
    </source>
</evidence>
<comment type="similarity">
    <text evidence="5">Belongs to the apyrase family.</text>
</comment>
<evidence type="ECO:0000313" key="8">
    <source>
        <dbReference type="RefSeq" id="XP_008486149.1"/>
    </source>
</evidence>
<evidence type="ECO:0000313" key="7">
    <source>
        <dbReference type="Proteomes" id="UP000079169"/>
    </source>
</evidence>
<feature type="binding site" evidence="6">
    <location>
        <position position="72"/>
    </location>
    <ligand>
        <name>Ca(2+)</name>
        <dbReference type="ChEBI" id="CHEBI:29108"/>
    </ligand>
</feature>
<feature type="binding site" evidence="6">
    <location>
        <position position="299"/>
    </location>
    <ligand>
        <name>Ca(2+)</name>
        <dbReference type="ChEBI" id="CHEBI:29108"/>
    </ligand>
</feature>
<dbReference type="GO" id="GO:0005509">
    <property type="term" value="F:calcium ion binding"/>
    <property type="evidence" value="ECO:0007669"/>
    <property type="project" value="InterPro"/>
</dbReference>
<keyword evidence="7" id="KW-1185">Reference proteome</keyword>
<dbReference type="Gene3D" id="2.120.10.100">
    <property type="entry name" value="Apyrase"/>
    <property type="match status" value="1"/>
</dbReference>
<keyword evidence="4 6" id="KW-0106">Calcium</keyword>
<sequence length="351" mass="40145">MPTEHHFIIGIISDNDEKSKSRYTPDSWESKFVRGKLIWDERSRHLSVEFDRRNTKVLTSGFNLGGRGMELSELIYYDAVLTAFDDKSGIVYKIENGDIYPWVILASGDGKMNKGFKSEWATVKSNRLIVGSHGTLNGYSRNPRTIHETQWVKVIGPNGEVRHVNWVENYARVQNSSGCVGYLTHEAVCWSEMHKKWFFLPRKCSYEAYSADTYDRKGSNILISTDDYFQTFHKVRVGKLSPTQGFSSFKFLPGSNDMIIIALKTMESRSSSMTHITAFTLEGEILLEDTLISNTDKFEGMEFIHPYDPILNYTADDDEYRVANSAHLQMPSSQTLLTFWSTIMLIICSIK</sequence>
<keyword evidence="2 6" id="KW-0479">Metal-binding</keyword>
<evidence type="ECO:0000256" key="4">
    <source>
        <dbReference type="ARBA" id="ARBA00022837"/>
    </source>
</evidence>
<evidence type="ECO:0000256" key="3">
    <source>
        <dbReference type="ARBA" id="ARBA00022801"/>
    </source>
</evidence>
<dbReference type="RefSeq" id="XP_008486149.1">
    <property type="nucleotide sequence ID" value="XM_008487927.3"/>
</dbReference>
<dbReference type="GO" id="GO:0045134">
    <property type="term" value="F:UDP phosphatase activity"/>
    <property type="evidence" value="ECO:0007669"/>
    <property type="project" value="TreeGrafter"/>
</dbReference>
<dbReference type="AlphaFoldDB" id="A0A1S3DS04"/>
<dbReference type="SUPFAM" id="SSF101887">
    <property type="entry name" value="Apyrase"/>
    <property type="match status" value="1"/>
</dbReference>
<gene>
    <name evidence="8" type="primary">LOC103522838</name>
</gene>
<dbReference type="PaxDb" id="121845-A0A1S3DS04"/>
<evidence type="ECO:0000256" key="1">
    <source>
        <dbReference type="ARBA" id="ARBA00001913"/>
    </source>
</evidence>
<dbReference type="GO" id="GO:0030166">
    <property type="term" value="P:proteoglycan biosynthetic process"/>
    <property type="evidence" value="ECO:0007669"/>
    <property type="project" value="TreeGrafter"/>
</dbReference>
<accession>A0A1S3DS04</accession>
<dbReference type="PANTHER" id="PTHR13023">
    <property type="entry name" value="APYRASE"/>
    <property type="match status" value="1"/>
</dbReference>
<proteinExistence type="inferred from homology"/>
<name>A0A1S3DS04_DIACI</name>